<dbReference type="PROSITE" id="PS51162">
    <property type="entry name" value="THYROGLOBULIN_1_2"/>
    <property type="match status" value="5"/>
</dbReference>
<reference evidence="11" key="2">
    <citation type="submission" date="2025-08" db="UniProtKB">
        <authorList>
            <consortium name="RefSeq"/>
        </authorList>
    </citation>
    <scope>IDENTIFICATION</scope>
    <source>
        <strain evidence="11">S238N-H82</strain>
        <tissue evidence="11">Testes</tissue>
    </source>
</reference>
<evidence type="ECO:0000256" key="2">
    <source>
        <dbReference type="ARBA" id="ARBA00007091"/>
    </source>
</evidence>
<feature type="domain" description="Thyroglobulin type-1" evidence="8">
    <location>
        <begin position="377"/>
        <end position="437"/>
    </location>
</feature>
<dbReference type="Pfam" id="PF00095">
    <property type="entry name" value="WAP"/>
    <property type="match status" value="5"/>
</dbReference>
<dbReference type="Gene3D" id="4.10.75.10">
    <property type="entry name" value="Elafin-like"/>
    <property type="match status" value="5"/>
</dbReference>
<dbReference type="InterPro" id="IPR000716">
    <property type="entry name" value="Thyroglobulin_1"/>
</dbReference>
<keyword evidence="4" id="KW-0677">Repeat</keyword>
<dbReference type="SUPFAM" id="SSF57610">
    <property type="entry name" value="Thyroglobulin type-1 domain"/>
    <property type="match status" value="5"/>
</dbReference>
<evidence type="ECO:0000259" key="8">
    <source>
        <dbReference type="PROSITE" id="PS51162"/>
    </source>
</evidence>
<feature type="domain" description="WAP" evidence="9">
    <location>
        <begin position="642"/>
        <end position="694"/>
    </location>
</feature>
<dbReference type="InterPro" id="IPR008197">
    <property type="entry name" value="WAP_dom"/>
</dbReference>
<proteinExistence type="inferred from homology"/>
<feature type="domain" description="Thyroglobulin type-1" evidence="8">
    <location>
        <begin position="515"/>
        <end position="575"/>
    </location>
</feature>
<dbReference type="PROSITE" id="PS00484">
    <property type="entry name" value="THYROGLOBULIN_1_1"/>
    <property type="match status" value="5"/>
</dbReference>
<dbReference type="Pfam" id="PF00086">
    <property type="entry name" value="Thyroglobulin_1"/>
    <property type="match status" value="5"/>
</dbReference>
<keyword evidence="10" id="KW-1185">Reference proteome</keyword>
<evidence type="ECO:0000256" key="6">
    <source>
        <dbReference type="PROSITE-ProRule" id="PRU00500"/>
    </source>
</evidence>
<feature type="disulfide bond" evidence="6">
    <location>
        <begin position="268"/>
        <end position="275"/>
    </location>
</feature>
<dbReference type="PROSITE" id="PS01220">
    <property type="entry name" value="PBP"/>
    <property type="match status" value="1"/>
</dbReference>
<feature type="domain" description="WAP" evidence="9">
    <location>
        <begin position="813"/>
        <end position="864"/>
    </location>
</feature>
<dbReference type="Gene3D" id="4.10.800.10">
    <property type="entry name" value="Thyroglobulin type-1"/>
    <property type="match status" value="5"/>
</dbReference>
<comment type="subcellular location">
    <subcellularLocation>
        <location evidence="1">Secreted</location>
    </subcellularLocation>
</comment>
<evidence type="ECO:0000313" key="11">
    <source>
        <dbReference type="RefSeq" id="XP_035679106.1"/>
    </source>
</evidence>
<keyword evidence="7" id="KW-0732">Signal</keyword>
<dbReference type="InterPro" id="IPR001858">
    <property type="entry name" value="Phosphatidylethanolamine-bd_CS"/>
</dbReference>
<dbReference type="InterPro" id="IPR002919">
    <property type="entry name" value="TIL_dom"/>
</dbReference>
<gene>
    <name evidence="11" type="primary">LOC118417608</name>
</gene>
<dbReference type="CDD" id="cd19941">
    <property type="entry name" value="TIL"/>
    <property type="match status" value="2"/>
</dbReference>
<evidence type="ECO:0000256" key="7">
    <source>
        <dbReference type="SAM" id="SignalP"/>
    </source>
</evidence>
<dbReference type="InterPro" id="IPR035810">
    <property type="entry name" value="PEBP_euk"/>
</dbReference>
<dbReference type="SUPFAM" id="SSF49777">
    <property type="entry name" value="PEBP-like"/>
    <property type="match status" value="1"/>
</dbReference>
<feature type="domain" description="WAP" evidence="9">
    <location>
        <begin position="932"/>
        <end position="983"/>
    </location>
</feature>
<dbReference type="InterPro" id="IPR051950">
    <property type="entry name" value="Dev_reg/Prot_inhib"/>
</dbReference>
<feature type="domain" description="Thyroglobulin type-1" evidence="8">
    <location>
        <begin position="308"/>
        <end position="368"/>
    </location>
</feature>
<dbReference type="Proteomes" id="UP000001554">
    <property type="component" value="Chromosome 6"/>
</dbReference>
<dbReference type="CDD" id="cd00191">
    <property type="entry name" value="TY"/>
    <property type="match status" value="5"/>
</dbReference>
<feature type="disulfide bond" evidence="6">
    <location>
        <begin position="406"/>
        <end position="413"/>
    </location>
</feature>
<dbReference type="InterPro" id="IPR036610">
    <property type="entry name" value="PEBP-like_sf"/>
</dbReference>
<accession>A0A9J7LAN9</accession>
<feature type="domain" description="WAP" evidence="9">
    <location>
        <begin position="874"/>
        <end position="928"/>
    </location>
</feature>
<feature type="disulfide bond" evidence="6">
    <location>
        <begin position="544"/>
        <end position="551"/>
    </location>
</feature>
<dbReference type="RefSeq" id="XP_035679106.1">
    <property type="nucleotide sequence ID" value="XM_035823213.1"/>
</dbReference>
<feature type="signal peptide" evidence="7">
    <location>
        <begin position="1"/>
        <end position="21"/>
    </location>
</feature>
<evidence type="ECO:0000256" key="5">
    <source>
        <dbReference type="ARBA" id="ARBA00023157"/>
    </source>
</evidence>
<comment type="caution">
    <text evidence="6">Lacks conserved residue(s) required for the propagation of feature annotation.</text>
</comment>
<evidence type="ECO:0000256" key="1">
    <source>
        <dbReference type="ARBA" id="ARBA00004613"/>
    </source>
</evidence>
<evidence type="ECO:0000256" key="4">
    <source>
        <dbReference type="ARBA" id="ARBA00022737"/>
    </source>
</evidence>
<dbReference type="SMART" id="SM00217">
    <property type="entry name" value="WAP"/>
    <property type="match status" value="5"/>
</dbReference>
<feature type="domain" description="WAP" evidence="9">
    <location>
        <begin position="698"/>
        <end position="747"/>
    </location>
</feature>
<evidence type="ECO:0000313" key="10">
    <source>
        <dbReference type="Proteomes" id="UP000001554"/>
    </source>
</evidence>
<dbReference type="SUPFAM" id="SSF57567">
    <property type="entry name" value="Serine protease inhibitors"/>
    <property type="match status" value="2"/>
</dbReference>
<feature type="chain" id="PRO_5039913884" evidence="7">
    <location>
        <begin position="22"/>
        <end position="1200"/>
    </location>
</feature>
<organism evidence="10 11">
    <name type="scientific">Branchiostoma floridae</name>
    <name type="common">Florida lancelet</name>
    <name type="synonym">Amphioxus</name>
    <dbReference type="NCBI Taxonomy" id="7739"/>
    <lineage>
        <taxon>Eukaryota</taxon>
        <taxon>Metazoa</taxon>
        <taxon>Chordata</taxon>
        <taxon>Cephalochordata</taxon>
        <taxon>Leptocardii</taxon>
        <taxon>Amphioxiformes</taxon>
        <taxon>Branchiostomatidae</taxon>
        <taxon>Branchiostoma</taxon>
    </lineage>
</organism>
<dbReference type="GO" id="GO:0030414">
    <property type="term" value="F:peptidase inhibitor activity"/>
    <property type="evidence" value="ECO:0007669"/>
    <property type="project" value="InterPro"/>
</dbReference>
<feature type="domain" description="Thyroglobulin type-1" evidence="8">
    <location>
        <begin position="446"/>
        <end position="506"/>
    </location>
</feature>
<dbReference type="SUPFAM" id="SSF57256">
    <property type="entry name" value="Elafin-like"/>
    <property type="match status" value="5"/>
</dbReference>
<comment type="similarity">
    <text evidence="2">Belongs to the phosphatidylethanolamine-binding protein family.</text>
</comment>
<evidence type="ECO:0000259" key="9">
    <source>
        <dbReference type="PROSITE" id="PS51390"/>
    </source>
</evidence>
<dbReference type="Pfam" id="PF01826">
    <property type="entry name" value="TIL"/>
    <property type="match status" value="2"/>
</dbReference>
<dbReference type="Gene3D" id="3.90.280.10">
    <property type="entry name" value="PEBP-like"/>
    <property type="match status" value="1"/>
</dbReference>
<dbReference type="InterPro" id="IPR036857">
    <property type="entry name" value="Thyroglobulin_1_sf"/>
</dbReference>
<dbReference type="PANTHER" id="PTHR12352">
    <property type="entry name" value="SECRETED MODULAR CALCIUM-BINDING PROTEIN"/>
    <property type="match status" value="1"/>
</dbReference>
<dbReference type="GO" id="GO:0005576">
    <property type="term" value="C:extracellular region"/>
    <property type="evidence" value="ECO:0007669"/>
    <property type="project" value="UniProtKB-SubCell"/>
</dbReference>
<protein>
    <submittedName>
        <fullName evidence="11">Zonadhesin-like isoform X7</fullName>
    </submittedName>
</protein>
<dbReference type="CDD" id="cd00866">
    <property type="entry name" value="PEBP_euk"/>
    <property type="match status" value="1"/>
</dbReference>
<dbReference type="PANTHER" id="PTHR12352:SF3">
    <property type="entry name" value="NIDOGEN-2"/>
    <property type="match status" value="1"/>
</dbReference>
<feature type="domain" description="Thyroglobulin type-1" evidence="8">
    <location>
        <begin position="239"/>
        <end position="299"/>
    </location>
</feature>
<dbReference type="GeneID" id="118417608"/>
<dbReference type="InterPro" id="IPR036084">
    <property type="entry name" value="Ser_inhib-like_sf"/>
</dbReference>
<feature type="disulfide bond" evidence="6">
    <location>
        <begin position="475"/>
        <end position="482"/>
    </location>
</feature>
<feature type="disulfide bond" evidence="6">
    <location>
        <begin position="337"/>
        <end position="344"/>
    </location>
</feature>
<dbReference type="SMART" id="SM00211">
    <property type="entry name" value="TY"/>
    <property type="match status" value="5"/>
</dbReference>
<dbReference type="PROSITE" id="PS51390">
    <property type="entry name" value="WAP"/>
    <property type="match status" value="5"/>
</dbReference>
<reference evidence="10" key="1">
    <citation type="journal article" date="2020" name="Nat. Ecol. Evol.">
        <title>Deeply conserved synteny resolves early events in vertebrate evolution.</title>
        <authorList>
            <person name="Simakov O."/>
            <person name="Marletaz F."/>
            <person name="Yue J.X."/>
            <person name="O'Connell B."/>
            <person name="Jenkins J."/>
            <person name="Brandt A."/>
            <person name="Calef R."/>
            <person name="Tung C.H."/>
            <person name="Huang T.K."/>
            <person name="Schmutz J."/>
            <person name="Satoh N."/>
            <person name="Yu J.K."/>
            <person name="Putnam N.H."/>
            <person name="Green R.E."/>
            <person name="Rokhsar D.S."/>
        </authorList>
    </citation>
    <scope>NUCLEOTIDE SEQUENCE [LARGE SCALE GENOMIC DNA]</scope>
    <source>
        <strain evidence="10">S238N-H82</strain>
    </source>
</reference>
<dbReference type="InterPro" id="IPR036645">
    <property type="entry name" value="Elafin-like_sf"/>
</dbReference>
<evidence type="ECO:0000256" key="3">
    <source>
        <dbReference type="ARBA" id="ARBA00022525"/>
    </source>
</evidence>
<keyword evidence="3" id="KW-0964">Secreted</keyword>
<keyword evidence="5 6" id="KW-1015">Disulfide bond</keyword>
<dbReference type="AlphaFoldDB" id="A0A9J7LAN9"/>
<dbReference type="Gene3D" id="2.10.25.10">
    <property type="entry name" value="Laminin"/>
    <property type="match status" value="2"/>
</dbReference>
<dbReference type="Pfam" id="PF01161">
    <property type="entry name" value="PBP"/>
    <property type="match status" value="1"/>
</dbReference>
<dbReference type="InterPro" id="IPR008914">
    <property type="entry name" value="PEBP"/>
</dbReference>
<sequence length="1200" mass="131113">MRDFTIQVVLLMAALTGTNQAVPGGCPPGMRHVGFGICVQQCNGNAVCLGPGAIADSPMADSPAVHRPEPSPCPPGVSHVSCMADPCEVARCPAHPDAQCRANYCGGCNAEFYDNHGSRVDCDEVPSQCPSGVEVFHCFANPCDVTSCPAHPEATCQANYCGGCNADFVDEDGNQVDCNETDPMCPPGVPVFHCFANPCDVTSCPAHPEATCQANFCGGCNAEFFDEDGNEVACDETAPAVCTENTEPMPGEFVKQCEEDGSFSTKQCHGSTGFCYCAHPQDGTIYRETGRRGEMEHDCQTYWQTKAPAVCTENTEPMPGEFVKQCEEDGSFSTKQCHGSTGFCYCAHPQDGTIYRETGRRGEMEHDCQTYWQTKAPAVCTENTEPMPGEFVKQCEEDGSFSTKQCHGSTGFCYCAHPQDGTIYRETGRRGEMEHDCQNYWQTKAPAVCTENTEPMPGEFVKQCEEDGSFSTKQCHGSTGFCYCAHPQDGTIYRETGRRGEMEHDCQNYWQTKAPAVCAENTEPMPGEFVKQCEEDGSFSTKQCHGFTGFCYCAHPQDGTIYRETGRRGEMEHDCEAYWQTKVCGENSHFDTCGHGECQPTCENPAPICTQVCIAGCQCDDGFALHDGRCIPMSQCEGGQHDFERPGTCPAPLSEAECQLPRPFRICTADGDCYRGEKCCDNGCGGALECKRPMRGPMRPKPGTCPAPERDTACRRGGRSECDGDSDCPRRQKCCSDGCVRICQNPAPTSVCSENSHFDTCGHGECQPTCENPAPICTQVCIAGCQCDDGFALHDGRCIPMSQCEGGEDDFAFPERPGTCPAPSLSDADCSGLRLHRVCSMDAECQIGEKCCDIGCGQECVRVRGRRPVPDRPFPERPGTCPTPSLIMGDADCSGPRRYRVCTMDVDCRRGEKCCENGCGVKECIRLNRRPMRGKPGTCPAPSPLLSRDCTRGRRNQCEGDFECPSRQKCCLDGCVKVCQNPTPRIGPGRRRPVLAGRTDSVITPEPDTNGVAAAFREHGIVPDVIDTAPTVAAEVTYNVTDDGVNSTSIVDFGNELTPTLVKSPPLVTWPVDDGALYTLIMTDPDAPSRAKPRFREFHHWLVGNIPGNEIQNGETLSQYIGSAPPKRRGLHRYVFLVYRQPGALDFDERRLGNTSMAHRGRFRTRAFVSKYNLGDPVAGNFYQAQWDDWVPRLYAAMRQ</sequence>
<name>A0A9J7LAN9_BRAFL</name>